<sequence>MEYTGVPVRITEDIFQIYAWTLDRAVFERKRGAIAGAADSDDDDRDPSSLLWRSPACLYDCTLQRARELPSYSIPKAVQRLREMGGAAARAQPPPTPVMCISCSEVELVFEEPPANSKIAYTINGSEPALFDVDPPACAAPLRPAGTGVTMTRTTTTRAACRRPPPHRVAARRSAATRTGSRPFCTTRASASRCRCSQRRRRT</sequence>
<accession>S9TDU1</accession>
<dbReference type="EMBL" id="ATMH01011451">
    <property type="protein sequence ID" value="EPY16192.1"/>
    <property type="molecule type" value="Genomic_DNA"/>
</dbReference>
<dbReference type="OrthoDB" id="272373at2759"/>
<protein>
    <submittedName>
        <fullName evidence="1">Uncharacterized protein</fullName>
    </submittedName>
</protein>
<evidence type="ECO:0000313" key="1">
    <source>
        <dbReference type="EMBL" id="EPY16192.1"/>
    </source>
</evidence>
<proteinExistence type="predicted"/>
<dbReference type="Proteomes" id="UP000015354">
    <property type="component" value="Unassembled WGS sequence"/>
</dbReference>
<organism evidence="1 2">
    <name type="scientific">Strigomonas culicis</name>
    <dbReference type="NCBI Taxonomy" id="28005"/>
    <lineage>
        <taxon>Eukaryota</taxon>
        <taxon>Discoba</taxon>
        <taxon>Euglenozoa</taxon>
        <taxon>Kinetoplastea</taxon>
        <taxon>Metakinetoplastina</taxon>
        <taxon>Trypanosomatida</taxon>
        <taxon>Trypanosomatidae</taxon>
        <taxon>Strigomonadinae</taxon>
        <taxon>Strigomonas</taxon>
    </lineage>
</organism>
<keyword evidence="2" id="KW-1185">Reference proteome</keyword>
<gene>
    <name evidence="1" type="ORF">STCU_11485</name>
</gene>
<name>S9TDU1_9TRYP</name>
<dbReference type="AlphaFoldDB" id="S9TDU1"/>
<reference evidence="1 2" key="1">
    <citation type="journal article" date="2013" name="PLoS ONE">
        <title>Predicting the Proteins of Angomonas deanei, Strigomonas culicis and Their Respective Endosymbionts Reveals New Aspects of the Trypanosomatidae Family.</title>
        <authorList>
            <person name="Motta M.C."/>
            <person name="Martins A.C."/>
            <person name="de Souza S.S."/>
            <person name="Catta-Preta C.M."/>
            <person name="Silva R."/>
            <person name="Klein C.C."/>
            <person name="de Almeida L.G."/>
            <person name="de Lima Cunha O."/>
            <person name="Ciapina L.P."/>
            <person name="Brocchi M."/>
            <person name="Colabardini A.C."/>
            <person name="de Araujo Lima B."/>
            <person name="Machado C.R."/>
            <person name="de Almeida Soares C.M."/>
            <person name="Probst C.M."/>
            <person name="de Menezes C.B."/>
            <person name="Thompson C.E."/>
            <person name="Bartholomeu D.C."/>
            <person name="Gradia D.F."/>
            <person name="Pavoni D.P."/>
            <person name="Grisard E.C."/>
            <person name="Fantinatti-Garboggini F."/>
            <person name="Marchini F.K."/>
            <person name="Rodrigues-Luiz G.F."/>
            <person name="Wagner G."/>
            <person name="Goldman G.H."/>
            <person name="Fietto J.L."/>
            <person name="Elias M.C."/>
            <person name="Goldman M.H."/>
            <person name="Sagot M.F."/>
            <person name="Pereira M."/>
            <person name="Stoco P.H."/>
            <person name="de Mendonca-Neto R.P."/>
            <person name="Teixeira S.M."/>
            <person name="Maciel T.E."/>
            <person name="de Oliveira Mendes T.A."/>
            <person name="Urmenyi T.P."/>
            <person name="de Souza W."/>
            <person name="Schenkman S."/>
            <person name="de Vasconcelos A.T."/>
        </authorList>
    </citation>
    <scope>NUCLEOTIDE SEQUENCE [LARGE SCALE GENOMIC DNA]</scope>
</reference>
<evidence type="ECO:0000313" key="2">
    <source>
        <dbReference type="Proteomes" id="UP000015354"/>
    </source>
</evidence>
<comment type="caution">
    <text evidence="1">The sequence shown here is derived from an EMBL/GenBank/DDBJ whole genome shotgun (WGS) entry which is preliminary data.</text>
</comment>